<evidence type="ECO:0000313" key="2">
    <source>
        <dbReference type="EMBL" id="OYQ27632.1"/>
    </source>
</evidence>
<sequence>MMVQPPPMRCNARPPDPGPPLQLALIGLPVPLAEPVTMLAEIMGWQIMRLPGGPVMRPAAQLCLAMMPAGPADYAPLAAWSPDRKLNEHISQAGLSILDHPPCLSRLELLLGLAASQPGSGGVQHDAFQGDGQDGIAAGHGPAGGEPASWNRGA</sequence>
<gene>
    <name evidence="2" type="ORF">CHU93_10220</name>
</gene>
<accession>A0A255YEF5</accession>
<name>A0A255YEF5_9SPHN</name>
<dbReference type="Proteomes" id="UP000216991">
    <property type="component" value="Unassembled WGS sequence"/>
</dbReference>
<protein>
    <submittedName>
        <fullName evidence="2">Uncharacterized protein</fullName>
    </submittedName>
</protein>
<dbReference type="AlphaFoldDB" id="A0A255YEF5"/>
<evidence type="ECO:0000313" key="3">
    <source>
        <dbReference type="Proteomes" id="UP000216991"/>
    </source>
</evidence>
<feature type="region of interest" description="Disordered" evidence="1">
    <location>
        <begin position="121"/>
        <end position="154"/>
    </location>
</feature>
<evidence type="ECO:0000256" key="1">
    <source>
        <dbReference type="SAM" id="MobiDB-lite"/>
    </source>
</evidence>
<keyword evidence="3" id="KW-1185">Reference proteome</keyword>
<reference evidence="2 3" key="1">
    <citation type="submission" date="2017-07" db="EMBL/GenBank/DDBJ databases">
        <title>Sandarakinorhabdus cyanobacteriorum sp. nov., a novel bacterium isolated from cyanobacterial aggregates in a eutrophic lake.</title>
        <authorList>
            <person name="Cai H."/>
        </authorList>
    </citation>
    <scope>NUCLEOTIDE SEQUENCE [LARGE SCALE GENOMIC DNA]</scope>
    <source>
        <strain evidence="2 3">TH057</strain>
    </source>
</reference>
<feature type="compositionally biased region" description="Low complexity" evidence="1">
    <location>
        <begin position="135"/>
        <end position="148"/>
    </location>
</feature>
<proteinExistence type="predicted"/>
<dbReference type="EMBL" id="NOXT01000113">
    <property type="protein sequence ID" value="OYQ27632.1"/>
    <property type="molecule type" value="Genomic_DNA"/>
</dbReference>
<comment type="caution">
    <text evidence="2">The sequence shown here is derived from an EMBL/GenBank/DDBJ whole genome shotgun (WGS) entry which is preliminary data.</text>
</comment>
<organism evidence="2 3">
    <name type="scientific">Sandarakinorhabdus cyanobacteriorum</name>
    <dbReference type="NCBI Taxonomy" id="1981098"/>
    <lineage>
        <taxon>Bacteria</taxon>
        <taxon>Pseudomonadati</taxon>
        <taxon>Pseudomonadota</taxon>
        <taxon>Alphaproteobacteria</taxon>
        <taxon>Sphingomonadales</taxon>
        <taxon>Sphingosinicellaceae</taxon>
        <taxon>Sandarakinorhabdus</taxon>
    </lineage>
</organism>